<dbReference type="Proteomes" id="UP000008902">
    <property type="component" value="Segment"/>
</dbReference>
<evidence type="ECO:0000313" key="1">
    <source>
        <dbReference type="EMBL" id="AEL17874.1"/>
    </source>
</evidence>
<gene>
    <name evidence="1" type="primary">86</name>
    <name evidence="1" type="ORF">TRIXIE_86</name>
</gene>
<protein>
    <submittedName>
        <fullName evidence="1">Uncharacterized protein</fullName>
    </submittedName>
</protein>
<dbReference type="GeneID" id="18565152"/>
<name>G1JV44_9CAUD</name>
<reference evidence="1 2" key="1">
    <citation type="journal article" date="2012" name="J. Virol.">
        <title>Complete Genome Sequences of 138 Mycobacteriophages.</title>
        <authorList>
            <consortium name="the Science Education Alliance Phage Hunters Advancing Genomics and Evolutionary Science Program"/>
            <consortium name="the KwaZulu-Natal Research Institute for Tuberculosis and HIV Mycobacterial Genetics Course Students"/>
            <consortium name="the Phage Hunters Integrating Research and Education Program"/>
            <person name="Hatfull G.F."/>
        </authorList>
    </citation>
    <scope>NUCLEOTIDE SEQUENCE [LARGE SCALE GENOMIC DNA]</scope>
</reference>
<dbReference type="KEGG" id="vg:18565152"/>
<dbReference type="OrthoDB" id="22120at10239"/>
<proteinExistence type="predicted"/>
<dbReference type="RefSeq" id="YP_009017217.1">
    <property type="nucleotide sequence ID" value="NC_023731.1"/>
</dbReference>
<dbReference type="EMBL" id="JN408461">
    <property type="protein sequence ID" value="AEL17874.1"/>
    <property type="molecule type" value="Genomic_DNA"/>
</dbReference>
<accession>G1JV44</accession>
<sequence>MEGRRVKKRLMQALGTIAVFTAALGAMALADPYDASAEPVETTTVEVDRVMLDFPVCAEEDCSDQPGQIGVWRDRDGTAWLSLGEQSFRIER</sequence>
<evidence type="ECO:0000313" key="2">
    <source>
        <dbReference type="Proteomes" id="UP000008902"/>
    </source>
</evidence>
<keyword evidence="2" id="KW-1185">Reference proteome</keyword>
<organism evidence="1 2">
    <name type="scientific">Mycobacterium phage Trixie</name>
    <dbReference type="NCBI Taxonomy" id="1071503"/>
    <lineage>
        <taxon>Viruses</taxon>
        <taxon>Duplodnaviria</taxon>
        <taxon>Heunggongvirae</taxon>
        <taxon>Uroviricota</taxon>
        <taxon>Caudoviricetes</taxon>
        <taxon>Fromanvirus</taxon>
        <taxon>Fromanvirus trixie</taxon>
    </lineage>
</organism>